<dbReference type="GO" id="GO:0051301">
    <property type="term" value="P:cell division"/>
    <property type="evidence" value="ECO:0007669"/>
    <property type="project" value="UniProtKB-KW"/>
</dbReference>
<comment type="subunit">
    <text evidence="1">Interacts with the CDC2 protein kinase to form a serine/threonine kinase holoenzyme complex also known as maturation promoting factor (MPF). The cyclin subunit imparts substrate specificity to the complex.</text>
</comment>
<evidence type="ECO:0000256" key="1">
    <source>
        <dbReference type="ARBA" id="ARBA00011177"/>
    </source>
</evidence>
<dbReference type="Proteomes" id="UP000257109">
    <property type="component" value="Unassembled WGS sequence"/>
</dbReference>
<dbReference type="InterPro" id="IPR048258">
    <property type="entry name" value="Cyclins_cyclin-box"/>
</dbReference>
<dbReference type="SMART" id="SM00385">
    <property type="entry name" value="CYCLIN"/>
    <property type="match status" value="2"/>
</dbReference>
<name>A0A371GYM2_MUCPR</name>
<dbReference type="PANTHER" id="PTHR10177">
    <property type="entry name" value="CYCLINS"/>
    <property type="match status" value="1"/>
</dbReference>
<dbReference type="Pfam" id="PF00134">
    <property type="entry name" value="Cyclin_N"/>
    <property type="match status" value="1"/>
</dbReference>
<keyword evidence="3 6" id="KW-0195">Cyclin</keyword>
<dbReference type="InterPro" id="IPR013763">
    <property type="entry name" value="Cyclin-like_dom"/>
</dbReference>
<dbReference type="InterPro" id="IPR039361">
    <property type="entry name" value="Cyclin"/>
</dbReference>
<evidence type="ECO:0000256" key="3">
    <source>
        <dbReference type="ARBA" id="ARBA00023127"/>
    </source>
</evidence>
<comment type="caution">
    <text evidence="9">The sequence shown here is derived from an EMBL/GenBank/DDBJ whole genome shotgun (WGS) entry which is preliminary data.</text>
</comment>
<dbReference type="STRING" id="157652.A0A371GYM2"/>
<evidence type="ECO:0000313" key="9">
    <source>
        <dbReference type="EMBL" id="RDX95611.1"/>
    </source>
</evidence>
<dbReference type="InterPro" id="IPR036915">
    <property type="entry name" value="Cyclin-like_sf"/>
</dbReference>
<feature type="domain" description="Cyclin C-terminal" evidence="8">
    <location>
        <begin position="312"/>
        <end position="431"/>
    </location>
</feature>
<reference evidence="9" key="1">
    <citation type="submission" date="2018-05" db="EMBL/GenBank/DDBJ databases">
        <title>Draft genome of Mucuna pruriens seed.</title>
        <authorList>
            <person name="Nnadi N.E."/>
            <person name="Vos R."/>
            <person name="Hasami M.H."/>
            <person name="Devisetty U.K."/>
            <person name="Aguiy J.C."/>
        </authorList>
    </citation>
    <scope>NUCLEOTIDE SEQUENCE [LARGE SCALE GENOMIC DNA]</scope>
    <source>
        <strain evidence="9">JCA_2017</strain>
    </source>
</reference>
<organism evidence="9 10">
    <name type="scientific">Mucuna pruriens</name>
    <name type="common">Velvet bean</name>
    <name type="synonym">Dolichos pruriens</name>
    <dbReference type="NCBI Taxonomy" id="157652"/>
    <lineage>
        <taxon>Eukaryota</taxon>
        <taxon>Viridiplantae</taxon>
        <taxon>Streptophyta</taxon>
        <taxon>Embryophyta</taxon>
        <taxon>Tracheophyta</taxon>
        <taxon>Spermatophyta</taxon>
        <taxon>Magnoliopsida</taxon>
        <taxon>eudicotyledons</taxon>
        <taxon>Gunneridae</taxon>
        <taxon>Pentapetalae</taxon>
        <taxon>rosids</taxon>
        <taxon>fabids</taxon>
        <taxon>Fabales</taxon>
        <taxon>Fabaceae</taxon>
        <taxon>Papilionoideae</taxon>
        <taxon>50 kb inversion clade</taxon>
        <taxon>NPAAA clade</taxon>
        <taxon>indigoferoid/millettioid clade</taxon>
        <taxon>Phaseoleae</taxon>
        <taxon>Mucuna</taxon>
    </lineage>
</organism>
<protein>
    <recommendedName>
        <fullName evidence="5">B-like cyclin</fullName>
    </recommendedName>
</protein>
<dbReference type="InterPro" id="IPR004367">
    <property type="entry name" value="Cyclin_C-dom"/>
</dbReference>
<dbReference type="Pfam" id="PF02984">
    <property type="entry name" value="Cyclin_C"/>
    <property type="match status" value="1"/>
</dbReference>
<dbReference type="AlphaFoldDB" id="A0A371GYM2"/>
<keyword evidence="10" id="KW-1185">Reference proteome</keyword>
<dbReference type="SUPFAM" id="SSF47954">
    <property type="entry name" value="Cyclin-like"/>
    <property type="match status" value="2"/>
</dbReference>
<evidence type="ECO:0000259" key="7">
    <source>
        <dbReference type="SMART" id="SM00385"/>
    </source>
</evidence>
<evidence type="ECO:0000256" key="2">
    <source>
        <dbReference type="ARBA" id="ARBA00022618"/>
    </source>
</evidence>
<feature type="non-terminal residue" evidence="9">
    <location>
        <position position="1"/>
    </location>
</feature>
<dbReference type="Gene3D" id="1.10.472.10">
    <property type="entry name" value="Cyclin-like"/>
    <property type="match status" value="2"/>
</dbReference>
<keyword evidence="4" id="KW-0131">Cell cycle</keyword>
<evidence type="ECO:0000256" key="4">
    <source>
        <dbReference type="ARBA" id="ARBA00023306"/>
    </source>
</evidence>
<dbReference type="FunFam" id="1.10.472.10:FF:000001">
    <property type="entry name" value="G2/mitotic-specific cyclin"/>
    <property type="match status" value="1"/>
</dbReference>
<evidence type="ECO:0000313" key="10">
    <source>
        <dbReference type="Proteomes" id="UP000257109"/>
    </source>
</evidence>
<feature type="domain" description="Cyclin-like" evidence="7">
    <location>
        <begin position="316"/>
        <end position="400"/>
    </location>
</feature>
<accession>A0A371GYM2</accession>
<dbReference type="OrthoDB" id="5590282at2759"/>
<evidence type="ECO:0000256" key="6">
    <source>
        <dbReference type="RuleBase" id="RU000383"/>
    </source>
</evidence>
<evidence type="ECO:0000259" key="8">
    <source>
        <dbReference type="SMART" id="SM01332"/>
    </source>
</evidence>
<dbReference type="EMBL" id="QJKJ01004089">
    <property type="protein sequence ID" value="RDX95611.1"/>
    <property type="molecule type" value="Genomic_DNA"/>
</dbReference>
<dbReference type="InterPro" id="IPR006671">
    <property type="entry name" value="Cyclin_N"/>
</dbReference>
<comment type="similarity">
    <text evidence="6">Belongs to the cyclin family.</text>
</comment>
<gene>
    <name evidence="9" type="ORF">CR513_21858</name>
</gene>
<proteinExistence type="inferred from homology"/>
<dbReference type="PROSITE" id="PS00292">
    <property type="entry name" value="CYCLINS"/>
    <property type="match status" value="1"/>
</dbReference>
<sequence>ILHFQCIKLVYCLLEQLKTWKLEKGAVKFLETLGQLQGPPIFSEFVPDELQNLVQNLGVPALDNKANVYQEHSAEDLSHMPNPEPVDMVSSEVVERVKFVCERKSKERSCRNVKTLTAEITAQSKEACGVLIETEYEPEAVDIDADDPNELAVAEYIDDIYRFFKQTEVPNILISNAFHCYFFISLMQFRMQEERQYRVSDYMNSQHGINEMMRSIMVDWLVETHMRFKLMPETLYLTVNLIDRYLSSTFVPKEEIQLLGISSMLIACKYEETKPIRVKDLISISDNAYSKNQILSMEKAILEKLKWHLTVPTPYVFLIRLLKLSDERDQQMENMVFFLAELSLVHYKTAISFLPSMRAAAAIYAARCTLNRRPFWNQILKHKAGYTAQELRDCAKLLVRLHSNAPGSVVKTVYKKFCSLEKGGVALLSPPQHIEKHL</sequence>
<feature type="domain" description="Cyclin-like" evidence="7">
    <location>
        <begin position="219"/>
        <end position="303"/>
    </location>
</feature>
<dbReference type="SMART" id="SM01332">
    <property type="entry name" value="Cyclin_C"/>
    <property type="match status" value="1"/>
</dbReference>
<keyword evidence="2" id="KW-0132">Cell division</keyword>
<evidence type="ECO:0000256" key="5">
    <source>
        <dbReference type="ARBA" id="ARBA00032263"/>
    </source>
</evidence>